<dbReference type="OrthoDB" id="3199698at2759"/>
<keyword evidence="2" id="KW-1185">Reference proteome</keyword>
<evidence type="ECO:0000313" key="1">
    <source>
        <dbReference type="EMBL" id="KAG1770411.1"/>
    </source>
</evidence>
<gene>
    <name evidence="1" type="ORF">EV702DRAFT_951777</name>
</gene>
<feature type="non-terminal residue" evidence="1">
    <location>
        <position position="52"/>
    </location>
</feature>
<dbReference type="EMBL" id="JABBWD010000065">
    <property type="protein sequence ID" value="KAG1770411.1"/>
    <property type="molecule type" value="Genomic_DNA"/>
</dbReference>
<dbReference type="AlphaFoldDB" id="A0A9P6ZKR2"/>
<dbReference type="InterPro" id="IPR041078">
    <property type="entry name" value="Plavaka"/>
</dbReference>
<name>A0A9P6ZKR2_9AGAM</name>
<evidence type="ECO:0000313" key="2">
    <source>
        <dbReference type="Proteomes" id="UP000714275"/>
    </source>
</evidence>
<accession>A0A9P6ZKR2</accession>
<organism evidence="1 2">
    <name type="scientific">Suillus placidus</name>
    <dbReference type="NCBI Taxonomy" id="48579"/>
    <lineage>
        <taxon>Eukaryota</taxon>
        <taxon>Fungi</taxon>
        <taxon>Dikarya</taxon>
        <taxon>Basidiomycota</taxon>
        <taxon>Agaricomycotina</taxon>
        <taxon>Agaricomycetes</taxon>
        <taxon>Agaricomycetidae</taxon>
        <taxon>Boletales</taxon>
        <taxon>Suillineae</taxon>
        <taxon>Suillaceae</taxon>
        <taxon>Suillus</taxon>
    </lineage>
</organism>
<sequence length="52" mass="6291">YHDPQDVIHNMLANPDYAGEFDYRPYREFSTNGDECQWRDFMSGDWAWDQAE</sequence>
<protein>
    <submittedName>
        <fullName evidence="1">Uncharacterized protein</fullName>
    </submittedName>
</protein>
<comment type="caution">
    <text evidence="1">The sequence shown here is derived from an EMBL/GenBank/DDBJ whole genome shotgun (WGS) entry which is preliminary data.</text>
</comment>
<proteinExistence type="predicted"/>
<reference evidence="1" key="1">
    <citation type="journal article" date="2020" name="New Phytol.">
        <title>Comparative genomics reveals dynamic genome evolution in host specialist ectomycorrhizal fungi.</title>
        <authorList>
            <person name="Lofgren L.A."/>
            <person name="Nguyen N.H."/>
            <person name="Vilgalys R."/>
            <person name="Ruytinx J."/>
            <person name="Liao H.L."/>
            <person name="Branco S."/>
            <person name="Kuo A."/>
            <person name="LaButti K."/>
            <person name="Lipzen A."/>
            <person name="Andreopoulos W."/>
            <person name="Pangilinan J."/>
            <person name="Riley R."/>
            <person name="Hundley H."/>
            <person name="Na H."/>
            <person name="Barry K."/>
            <person name="Grigoriev I.V."/>
            <person name="Stajich J.E."/>
            <person name="Kennedy P.G."/>
        </authorList>
    </citation>
    <scope>NUCLEOTIDE SEQUENCE</scope>
    <source>
        <strain evidence="1">DOB743</strain>
    </source>
</reference>
<feature type="non-terminal residue" evidence="1">
    <location>
        <position position="1"/>
    </location>
</feature>
<dbReference type="Proteomes" id="UP000714275">
    <property type="component" value="Unassembled WGS sequence"/>
</dbReference>
<dbReference type="Pfam" id="PF18759">
    <property type="entry name" value="Plavaka"/>
    <property type="match status" value="1"/>
</dbReference>